<dbReference type="RefSeq" id="WP_259448278.1">
    <property type="nucleotide sequence ID" value="NZ_CP119520.1"/>
</dbReference>
<accession>A0ABT2BVE7</accession>
<keyword evidence="1" id="KW-1133">Transmembrane helix</keyword>
<evidence type="ECO:0000256" key="1">
    <source>
        <dbReference type="SAM" id="Phobius"/>
    </source>
</evidence>
<evidence type="ECO:0000313" key="2">
    <source>
        <dbReference type="EMBL" id="MCS0629107.1"/>
    </source>
</evidence>
<dbReference type="Proteomes" id="UP001165263">
    <property type="component" value="Unassembled WGS sequence"/>
</dbReference>
<name>A0ABT2BVE7_9BURK</name>
<keyword evidence="1" id="KW-0812">Transmembrane</keyword>
<protein>
    <recommendedName>
        <fullName evidence="4">PEP-CTERM protein-sorting domain-containing protein</fullName>
    </recommendedName>
</protein>
<keyword evidence="1" id="KW-0472">Membrane</keyword>
<reference evidence="2" key="1">
    <citation type="submission" date="2022-08" db="EMBL/GenBank/DDBJ databases">
        <title>Reclassification of Massilia species as members of the genera Telluria, Duganella, Pseudoduganella, Mokoshia gen. nov. and Zemynaea gen. nov. using orthogonal and non-orthogonal genome-based approaches.</title>
        <authorList>
            <person name="Bowman J.P."/>
        </authorList>
    </citation>
    <scope>NUCLEOTIDE SEQUENCE</scope>
    <source>
        <strain evidence="2">LMG 11547</strain>
    </source>
</reference>
<sequence>MDLYNVLATYALMDPSRVPGPASLALVVVALALFGLSVGKGRRRGQ</sequence>
<proteinExistence type="predicted"/>
<keyword evidence="3" id="KW-1185">Reference proteome</keyword>
<feature type="transmembrane region" description="Helical" evidence="1">
    <location>
        <begin position="20"/>
        <end position="39"/>
    </location>
</feature>
<dbReference type="EMBL" id="JANUHC010000002">
    <property type="protein sequence ID" value="MCS0629107.1"/>
    <property type="molecule type" value="Genomic_DNA"/>
</dbReference>
<comment type="caution">
    <text evidence="2">The sequence shown here is derived from an EMBL/GenBank/DDBJ whole genome shotgun (WGS) entry which is preliminary data.</text>
</comment>
<evidence type="ECO:0008006" key="4">
    <source>
        <dbReference type="Google" id="ProtNLM"/>
    </source>
</evidence>
<evidence type="ECO:0000313" key="3">
    <source>
        <dbReference type="Proteomes" id="UP001165263"/>
    </source>
</evidence>
<organism evidence="2 3">
    <name type="scientific">Telluria mixta</name>
    <dbReference type="NCBI Taxonomy" id="34071"/>
    <lineage>
        <taxon>Bacteria</taxon>
        <taxon>Pseudomonadati</taxon>
        <taxon>Pseudomonadota</taxon>
        <taxon>Betaproteobacteria</taxon>
        <taxon>Burkholderiales</taxon>
        <taxon>Oxalobacteraceae</taxon>
        <taxon>Telluria group</taxon>
        <taxon>Telluria</taxon>
    </lineage>
</organism>
<gene>
    <name evidence="2" type="ORF">NX786_07145</name>
</gene>